<dbReference type="InterPro" id="IPR029061">
    <property type="entry name" value="THDP-binding"/>
</dbReference>
<evidence type="ECO:0000256" key="1">
    <source>
        <dbReference type="ARBA" id="ARBA00007812"/>
    </source>
</evidence>
<dbReference type="NCBIfam" id="NF006203">
    <property type="entry name" value="PRK08327.1"/>
    <property type="match status" value="1"/>
</dbReference>
<dbReference type="AlphaFoldDB" id="A0A147GM53"/>
<keyword evidence="7" id="KW-1185">Reference proteome</keyword>
<dbReference type="RefSeq" id="WP_058644417.1">
    <property type="nucleotide sequence ID" value="NZ_LDSL01000193.1"/>
</dbReference>
<dbReference type="GO" id="GO:0003984">
    <property type="term" value="F:acetolactate synthase activity"/>
    <property type="evidence" value="ECO:0007669"/>
    <property type="project" value="TreeGrafter"/>
</dbReference>
<dbReference type="CDD" id="cd07035">
    <property type="entry name" value="TPP_PYR_POX_like"/>
    <property type="match status" value="1"/>
</dbReference>
<keyword evidence="2" id="KW-0786">Thiamine pyrophosphate</keyword>
<evidence type="ECO:0000313" key="7">
    <source>
        <dbReference type="Proteomes" id="UP000072741"/>
    </source>
</evidence>
<feature type="domain" description="Thiamine pyrophosphate enzyme N-terminal TPP-binding" evidence="5">
    <location>
        <begin position="16"/>
        <end position="144"/>
    </location>
</feature>
<evidence type="ECO:0000259" key="5">
    <source>
        <dbReference type="Pfam" id="PF02776"/>
    </source>
</evidence>
<evidence type="ECO:0000256" key="3">
    <source>
        <dbReference type="SAM" id="Coils"/>
    </source>
</evidence>
<dbReference type="PANTHER" id="PTHR18968">
    <property type="entry name" value="THIAMINE PYROPHOSPHATE ENZYMES"/>
    <property type="match status" value="1"/>
</dbReference>
<protein>
    <submittedName>
        <fullName evidence="6">Acetolactate synthase</fullName>
    </submittedName>
</protein>
<gene>
    <name evidence="6" type="ORF">NS331_23905</name>
</gene>
<dbReference type="OrthoDB" id="2254214at2"/>
<proteinExistence type="inferred from homology"/>
<dbReference type="InterPro" id="IPR012001">
    <property type="entry name" value="Thiamin_PyroP_enz_TPP-bd_dom"/>
</dbReference>
<dbReference type="InterPro" id="IPR029035">
    <property type="entry name" value="DHS-like_NAD/FAD-binding_dom"/>
</dbReference>
<comment type="similarity">
    <text evidence="1">Belongs to the TPP enzyme family.</text>
</comment>
<dbReference type="EMBL" id="LDSL01000193">
    <property type="protein sequence ID" value="KTT14179.1"/>
    <property type="molecule type" value="Genomic_DNA"/>
</dbReference>
<dbReference type="InterPro" id="IPR045229">
    <property type="entry name" value="TPP_enz"/>
</dbReference>
<dbReference type="InterPro" id="IPR011766">
    <property type="entry name" value="TPP_enzyme_TPP-bd"/>
</dbReference>
<dbReference type="GO" id="GO:0009097">
    <property type="term" value="P:isoleucine biosynthetic process"/>
    <property type="evidence" value="ECO:0007669"/>
    <property type="project" value="TreeGrafter"/>
</dbReference>
<comment type="caution">
    <text evidence="6">The sequence shown here is derived from an EMBL/GenBank/DDBJ whole genome shotgun (WGS) entry which is preliminary data.</text>
</comment>
<dbReference type="PATRIC" id="fig|433924.3.peg.2020"/>
<dbReference type="Pfam" id="PF02775">
    <property type="entry name" value="TPP_enzyme_C"/>
    <property type="match status" value="1"/>
</dbReference>
<feature type="domain" description="Thiamine pyrophosphate enzyme TPP-binding" evidence="4">
    <location>
        <begin position="434"/>
        <end position="577"/>
    </location>
</feature>
<dbReference type="GO" id="GO:0009099">
    <property type="term" value="P:L-valine biosynthetic process"/>
    <property type="evidence" value="ECO:0007669"/>
    <property type="project" value="TreeGrafter"/>
</dbReference>
<dbReference type="CDD" id="cd02002">
    <property type="entry name" value="TPP_BFDC"/>
    <property type="match status" value="1"/>
</dbReference>
<dbReference type="Proteomes" id="UP000072741">
    <property type="component" value="Unassembled WGS sequence"/>
</dbReference>
<evidence type="ECO:0000256" key="2">
    <source>
        <dbReference type="ARBA" id="ARBA00023052"/>
    </source>
</evidence>
<dbReference type="Gene3D" id="3.40.50.970">
    <property type="match status" value="2"/>
</dbReference>
<dbReference type="Pfam" id="PF02776">
    <property type="entry name" value="TPP_enzyme_N"/>
    <property type="match status" value="1"/>
</dbReference>
<dbReference type="PANTHER" id="PTHR18968:SF164">
    <property type="entry name" value="PYRUVATE DECARBOXYLASE"/>
    <property type="match status" value="1"/>
</dbReference>
<name>A0A147GM53_9BURK</name>
<dbReference type="GO" id="GO:0030976">
    <property type="term" value="F:thiamine pyrophosphate binding"/>
    <property type="evidence" value="ECO:0007669"/>
    <property type="project" value="InterPro"/>
</dbReference>
<dbReference type="SUPFAM" id="SSF52518">
    <property type="entry name" value="Thiamin diphosphate-binding fold (THDP-binding)"/>
    <property type="match status" value="2"/>
</dbReference>
<dbReference type="SUPFAM" id="SSF52467">
    <property type="entry name" value="DHS-like NAD/FAD-binding domain"/>
    <property type="match status" value="1"/>
</dbReference>
<feature type="coiled-coil region" evidence="3">
    <location>
        <begin position="364"/>
        <end position="391"/>
    </location>
</feature>
<keyword evidence="3" id="KW-0175">Coiled coil</keyword>
<dbReference type="GO" id="GO:0050660">
    <property type="term" value="F:flavin adenine dinucleotide binding"/>
    <property type="evidence" value="ECO:0007669"/>
    <property type="project" value="TreeGrafter"/>
</dbReference>
<organism evidence="6 7">
    <name type="scientific">Pseudacidovorax intermedius</name>
    <dbReference type="NCBI Taxonomy" id="433924"/>
    <lineage>
        <taxon>Bacteria</taxon>
        <taxon>Pseudomonadati</taxon>
        <taxon>Pseudomonadota</taxon>
        <taxon>Betaproteobacteria</taxon>
        <taxon>Burkholderiales</taxon>
        <taxon>Comamonadaceae</taxon>
        <taxon>Pseudacidovorax</taxon>
    </lineage>
</organism>
<evidence type="ECO:0000313" key="6">
    <source>
        <dbReference type="EMBL" id="KTT14179.1"/>
    </source>
</evidence>
<dbReference type="GO" id="GO:0005948">
    <property type="term" value="C:acetolactate synthase complex"/>
    <property type="evidence" value="ECO:0007669"/>
    <property type="project" value="TreeGrafter"/>
</dbReference>
<dbReference type="Gene3D" id="3.40.50.1220">
    <property type="entry name" value="TPP-binding domain"/>
    <property type="match status" value="1"/>
</dbReference>
<reference evidence="6 7" key="1">
    <citation type="journal article" date="2016" name="Front. Microbiol.">
        <title>Genomic Resource of Rice Seed Associated Bacteria.</title>
        <authorList>
            <person name="Midha S."/>
            <person name="Bansal K."/>
            <person name="Sharma S."/>
            <person name="Kumar N."/>
            <person name="Patil P.P."/>
            <person name="Chaudhry V."/>
            <person name="Patil P.B."/>
        </authorList>
    </citation>
    <scope>NUCLEOTIDE SEQUENCE [LARGE SCALE GENOMIC DNA]</scope>
    <source>
        <strain evidence="6 7">NS331</strain>
    </source>
</reference>
<accession>A0A147GM53</accession>
<sequence length="583" mass="63340">MDLQRSPDDDDTTAQTASHHLLQALLDHGVEYLFCNLGTDHAPLIEEMARWREQGRALPQVVLCPHENTALHMAGGYAIATGRGQAVLVHVDAGTANSAMAMHNLFRARVPVLLMAGRAPATTFNQVEGGRDTYVHFVQEPFDQGSVVRPYVKWEYTLPWPSMAAEVIARAHSVMQSDPPGPVYLMLPREMLAAPCPPQELHPFPAASHRPVKAGGAHPAPIRQIAEKLVASEDPLLVTAYAGRNPRTPRLVEELARLIGMRVCEFNSVHLNIRRDSPCFAGYLPGPFAEKADVGLMLDVDVPWVPKTTRVNPNAWWAQMDLDAIKRDMPMWGFATHARIEGDSELLLAQLIDAVKALATPAFEARAAERMRKLEREHAERQRRIDAAAQAPGERGAINPAYLCAAIQRALHSRDTVLNEGIRNTLTVFDQVPRNEPGTLLGLPGGGLGFSAGTALGVKLARPDARVVHFVGDGTFYFSNATSTLAVAREYGLPIFTVVLDNGGWSAVKEATLRMYPKGRAFATDEYASVLPTGMDFAGVAEAAGAHGERLADPADVEAAVARCIRALDEGRSALLHARIAPL</sequence>
<evidence type="ECO:0000259" key="4">
    <source>
        <dbReference type="Pfam" id="PF02775"/>
    </source>
</evidence>